<gene>
    <name evidence="1" type="ORF">KOI35_14295</name>
</gene>
<keyword evidence="2" id="KW-1185">Reference proteome</keyword>
<dbReference type="Gene3D" id="2.60.40.10">
    <property type="entry name" value="Immunoglobulins"/>
    <property type="match status" value="1"/>
</dbReference>
<dbReference type="InterPro" id="IPR013783">
    <property type="entry name" value="Ig-like_fold"/>
</dbReference>
<proteinExistence type="predicted"/>
<dbReference type="SUPFAM" id="SSF49265">
    <property type="entry name" value="Fibronectin type III"/>
    <property type="match status" value="1"/>
</dbReference>
<accession>A0ABS5YMM9</accession>
<evidence type="ECO:0000313" key="2">
    <source>
        <dbReference type="Proteomes" id="UP001519654"/>
    </source>
</evidence>
<dbReference type="Proteomes" id="UP001519654">
    <property type="component" value="Unassembled WGS sequence"/>
</dbReference>
<organism evidence="1 2">
    <name type="scientific">Paractinoplanes bogorensis</name>
    <dbReference type="NCBI Taxonomy" id="1610840"/>
    <lineage>
        <taxon>Bacteria</taxon>
        <taxon>Bacillati</taxon>
        <taxon>Actinomycetota</taxon>
        <taxon>Actinomycetes</taxon>
        <taxon>Micromonosporales</taxon>
        <taxon>Micromonosporaceae</taxon>
        <taxon>Paractinoplanes</taxon>
    </lineage>
</organism>
<comment type="caution">
    <text evidence="1">The sequence shown here is derived from an EMBL/GenBank/DDBJ whole genome shotgun (WGS) entry which is preliminary data.</text>
</comment>
<dbReference type="InterPro" id="IPR036116">
    <property type="entry name" value="FN3_sf"/>
</dbReference>
<name>A0ABS5YMM9_9ACTN</name>
<reference evidence="1 2" key="1">
    <citation type="submission" date="2021-06" db="EMBL/GenBank/DDBJ databases">
        <title>Actinoplanes lichenicola sp. nov., and Actinoplanes ovalisporus sp. nov., isolated from lichen in Thailand.</title>
        <authorList>
            <person name="Saeng-In P."/>
            <person name="Kanchanasin P."/>
            <person name="Yuki M."/>
            <person name="Kudo T."/>
            <person name="Ohkuma M."/>
            <person name="Phongsopitanun W."/>
            <person name="Tanasupawat S."/>
        </authorList>
    </citation>
    <scope>NUCLEOTIDE SEQUENCE [LARGE SCALE GENOMIC DNA]</scope>
    <source>
        <strain evidence="1 2">NBRC 110975</strain>
    </source>
</reference>
<evidence type="ECO:0000313" key="1">
    <source>
        <dbReference type="EMBL" id="MBU2664670.1"/>
    </source>
</evidence>
<protein>
    <recommendedName>
        <fullName evidence="3">Fibronectin type-III domain-containing protein</fullName>
    </recommendedName>
</protein>
<dbReference type="EMBL" id="JAHKKG010000004">
    <property type="protein sequence ID" value="MBU2664670.1"/>
    <property type="molecule type" value="Genomic_DNA"/>
</dbReference>
<sequence>MVRGNGRLRGALIATGAATVAGIGMIVFAAQSSAETNGDAAKVRALTTMPPPAAPAVAMKVTGLPGGVALVEWSEVQAPSGISFTGYRATITDTTVVVVPGPTPTPTPTPPGPRPVLATQELPLTARSARFTGLDQTHQYALSVVAYGTQGQSGQNGTALNPNPVSVTAAPTSVVYGKPATLTIKTYRANQSVLVEKRAQGSPTWLPVKTVKSDVNGTATASVVPAEITAYRVTTPGELSTWPGTASTTVTARFSVTIKASATTIKPNQQITVTGTVRPVKAGTKASLQRKSGATWVTIASSAVKADGTYSIPKTFAKGTWPLHVVITGGTTVAYGTSGQVTVTAK</sequence>
<dbReference type="RefSeq" id="WP_215787483.1">
    <property type="nucleotide sequence ID" value="NZ_JAHKKG010000004.1"/>
</dbReference>
<evidence type="ECO:0008006" key="3">
    <source>
        <dbReference type="Google" id="ProtNLM"/>
    </source>
</evidence>